<keyword evidence="2" id="KW-1185">Reference proteome</keyword>
<gene>
    <name evidence="1" type="ORF">NPIL_90071</name>
</gene>
<protein>
    <submittedName>
        <fullName evidence="1">Uncharacterized protein</fullName>
    </submittedName>
</protein>
<dbReference type="Proteomes" id="UP000887013">
    <property type="component" value="Unassembled WGS sequence"/>
</dbReference>
<comment type="caution">
    <text evidence="1">The sequence shown here is derived from an EMBL/GenBank/DDBJ whole genome shotgun (WGS) entry which is preliminary data.</text>
</comment>
<name>A0A8X6J396_NEPPI</name>
<organism evidence="1 2">
    <name type="scientific">Nephila pilipes</name>
    <name type="common">Giant wood spider</name>
    <name type="synonym">Nephila maculata</name>
    <dbReference type="NCBI Taxonomy" id="299642"/>
    <lineage>
        <taxon>Eukaryota</taxon>
        <taxon>Metazoa</taxon>
        <taxon>Ecdysozoa</taxon>
        <taxon>Arthropoda</taxon>
        <taxon>Chelicerata</taxon>
        <taxon>Arachnida</taxon>
        <taxon>Araneae</taxon>
        <taxon>Araneomorphae</taxon>
        <taxon>Entelegynae</taxon>
        <taxon>Araneoidea</taxon>
        <taxon>Nephilidae</taxon>
        <taxon>Nephila</taxon>
    </lineage>
</organism>
<evidence type="ECO:0000313" key="1">
    <source>
        <dbReference type="EMBL" id="GFS30474.1"/>
    </source>
</evidence>
<reference evidence="1" key="1">
    <citation type="submission" date="2020-08" db="EMBL/GenBank/DDBJ databases">
        <title>Multicomponent nature underlies the extraordinary mechanical properties of spider dragline silk.</title>
        <authorList>
            <person name="Kono N."/>
            <person name="Nakamura H."/>
            <person name="Mori M."/>
            <person name="Yoshida Y."/>
            <person name="Ohtoshi R."/>
            <person name="Malay A.D."/>
            <person name="Moran D.A.P."/>
            <person name="Tomita M."/>
            <person name="Numata K."/>
            <person name="Arakawa K."/>
        </authorList>
    </citation>
    <scope>NUCLEOTIDE SEQUENCE</scope>
</reference>
<dbReference type="AlphaFoldDB" id="A0A8X6J396"/>
<sequence length="97" mass="11121">MFITKCPAFLNFHSYPCPLTSYYIQTLFKYAYHCLTKTKLKPFLIPCPKTHNNFSPNGIKHNSPKLTDENNFLSKFSNVLAPSYYSSCPYINSSPSP</sequence>
<evidence type="ECO:0000313" key="2">
    <source>
        <dbReference type="Proteomes" id="UP000887013"/>
    </source>
</evidence>
<proteinExistence type="predicted"/>
<accession>A0A8X6J396</accession>
<dbReference type="EMBL" id="BMAW01041735">
    <property type="protein sequence ID" value="GFS30474.1"/>
    <property type="molecule type" value="Genomic_DNA"/>
</dbReference>